<dbReference type="EMBL" id="SRLO01000198">
    <property type="protein sequence ID" value="TNN67807.1"/>
    <property type="molecule type" value="Genomic_DNA"/>
</dbReference>
<evidence type="ECO:0000313" key="1">
    <source>
        <dbReference type="EMBL" id="TNN67807.1"/>
    </source>
</evidence>
<reference evidence="1 2" key="1">
    <citation type="submission" date="2019-03" db="EMBL/GenBank/DDBJ databases">
        <title>First draft genome of Liparis tanakae, snailfish: a comprehensive survey of snailfish specific genes.</title>
        <authorList>
            <person name="Kim W."/>
            <person name="Song I."/>
            <person name="Jeong J.-H."/>
            <person name="Kim D."/>
            <person name="Kim S."/>
            <person name="Ryu S."/>
            <person name="Song J.Y."/>
            <person name="Lee S.K."/>
        </authorList>
    </citation>
    <scope>NUCLEOTIDE SEQUENCE [LARGE SCALE GENOMIC DNA]</scope>
    <source>
        <tissue evidence="1">Muscle</tissue>
    </source>
</reference>
<dbReference type="AlphaFoldDB" id="A0A4Z2HPV4"/>
<accession>A0A4Z2HPV4</accession>
<organism evidence="1 2">
    <name type="scientific">Liparis tanakae</name>
    <name type="common">Tanaka's snailfish</name>
    <dbReference type="NCBI Taxonomy" id="230148"/>
    <lineage>
        <taxon>Eukaryota</taxon>
        <taxon>Metazoa</taxon>
        <taxon>Chordata</taxon>
        <taxon>Craniata</taxon>
        <taxon>Vertebrata</taxon>
        <taxon>Euteleostomi</taxon>
        <taxon>Actinopterygii</taxon>
        <taxon>Neopterygii</taxon>
        <taxon>Teleostei</taxon>
        <taxon>Neoteleostei</taxon>
        <taxon>Acanthomorphata</taxon>
        <taxon>Eupercaria</taxon>
        <taxon>Perciformes</taxon>
        <taxon>Cottioidei</taxon>
        <taxon>Cottales</taxon>
        <taxon>Liparidae</taxon>
        <taxon>Liparis</taxon>
    </lineage>
</organism>
<gene>
    <name evidence="1" type="ORF">EYF80_021961</name>
</gene>
<evidence type="ECO:0000313" key="2">
    <source>
        <dbReference type="Proteomes" id="UP000314294"/>
    </source>
</evidence>
<proteinExistence type="predicted"/>
<keyword evidence="2" id="KW-1185">Reference proteome</keyword>
<dbReference type="Proteomes" id="UP000314294">
    <property type="component" value="Unassembled WGS sequence"/>
</dbReference>
<comment type="caution">
    <text evidence="1">The sequence shown here is derived from an EMBL/GenBank/DDBJ whole genome shotgun (WGS) entry which is preliminary data.</text>
</comment>
<sequence>MVNRQDSRRGRAGLMRFLQVCHDIIQNVGERCCKPLSSSAARLLRYVGQPEENNDAREWRNSPETPLLNALCRQG</sequence>
<protein>
    <submittedName>
        <fullName evidence="1">Uncharacterized protein</fullName>
    </submittedName>
</protein>
<name>A0A4Z2HPV4_9TELE</name>